<evidence type="ECO:0000313" key="5">
    <source>
        <dbReference type="Proteomes" id="UP000253314"/>
    </source>
</evidence>
<dbReference type="InterPro" id="IPR004104">
    <property type="entry name" value="Gfo/Idh/MocA-like_OxRdtase_C"/>
</dbReference>
<evidence type="ECO:0000256" key="1">
    <source>
        <dbReference type="ARBA" id="ARBA00010928"/>
    </source>
</evidence>
<sequence length="404" mass="45062">MINGEKKIARPLRWAMVGGGRHGQVGYKHRIGALRDNTAFELVAGAFDIDPARGKDFGVNLGVSEDRCYPDYKTMFVEEAKREDGIEVISIATPNGTHYEICKAALEADLHVICEKPLFFTSEEVLEVKELAEEKGKIVGVTYGFSGNQLLLQMRAMIENGDIGEIRVVDLEYTHGFSATDSADKFSEAQKWRVDPKIAGPSFVLGDLSTHTYYMSQLIMPNMKIKKLLCDRQSFISSRAPLEDNANVLMHYENGAVGRLWTSSINAGCMDGHRIRIVGSKASLEWWDSKPNELRYEVQGEPIQTLIRAMPYLDDSCNADERLGALHQEGLSESWANIYLKFAIAIDAKNRGDEETLSNLVYPDINAGLDGVRWIENCVRSADNGAVWVGYNEVEDKTLSPVQN</sequence>
<feature type="domain" description="Gfo/Idh/MocA-like oxidoreductase C-terminal" evidence="3">
    <location>
        <begin position="155"/>
        <end position="389"/>
    </location>
</feature>
<dbReference type="SUPFAM" id="SSF55347">
    <property type="entry name" value="Glyceraldehyde-3-phosphate dehydrogenase-like, C-terminal domain"/>
    <property type="match status" value="1"/>
</dbReference>
<dbReference type="RefSeq" id="WP_113807148.1">
    <property type="nucleotide sequence ID" value="NZ_QOCW01000019.1"/>
</dbReference>
<evidence type="ECO:0000313" key="4">
    <source>
        <dbReference type="EMBL" id="RBW68550.1"/>
    </source>
</evidence>
<dbReference type="Gene3D" id="3.40.50.720">
    <property type="entry name" value="NAD(P)-binding Rossmann-like Domain"/>
    <property type="match status" value="1"/>
</dbReference>
<dbReference type="PANTHER" id="PTHR43708">
    <property type="entry name" value="CONSERVED EXPRESSED OXIDOREDUCTASE (EUROFUNG)"/>
    <property type="match status" value="1"/>
</dbReference>
<dbReference type="InterPro" id="IPR051317">
    <property type="entry name" value="Gfo/Idh/MocA_oxidoreduct"/>
</dbReference>
<proteinExistence type="inferred from homology"/>
<reference evidence="4 5" key="1">
    <citation type="submission" date="2018-07" db="EMBL/GenBank/DDBJ databases">
        <title>Lottiidibacillus patelloidae gen. nov., sp. nov., isolated from the intestinal tract of a marine limpet and the reclassification of B. taeanensis BH030017T, B. algicola KMM 3737T and B. hwajinpoensis SW-72T as genus Lottiidibacillus.</title>
        <authorList>
            <person name="Liu R."/>
            <person name="Huang Z."/>
        </authorList>
    </citation>
    <scope>NUCLEOTIDE SEQUENCE [LARGE SCALE GENOMIC DNA]</scope>
    <source>
        <strain evidence="4 5">BH030017</strain>
    </source>
</reference>
<dbReference type="PANTHER" id="PTHR43708:SF3">
    <property type="entry name" value="OXIDOREDUCTASE"/>
    <property type="match status" value="1"/>
</dbReference>
<organism evidence="4 5">
    <name type="scientific">Bacillus taeanensis</name>
    <dbReference type="NCBI Taxonomy" id="273032"/>
    <lineage>
        <taxon>Bacteria</taxon>
        <taxon>Bacillati</taxon>
        <taxon>Bacillota</taxon>
        <taxon>Bacilli</taxon>
        <taxon>Bacillales</taxon>
        <taxon>Bacillaceae</taxon>
        <taxon>Bacillus</taxon>
    </lineage>
</organism>
<feature type="domain" description="Gfo/Idh/MocA-like oxidoreductase N-terminal" evidence="2">
    <location>
        <begin position="12"/>
        <end position="143"/>
    </location>
</feature>
<dbReference type="OrthoDB" id="9815825at2"/>
<keyword evidence="5" id="KW-1185">Reference proteome</keyword>
<gene>
    <name evidence="4" type="ORF">DS031_16395</name>
</gene>
<protein>
    <submittedName>
        <fullName evidence="4">Gfo/Idh/MocA family oxidoreductase</fullName>
    </submittedName>
</protein>
<comment type="caution">
    <text evidence="4">The sequence shown here is derived from an EMBL/GenBank/DDBJ whole genome shotgun (WGS) entry which is preliminary data.</text>
</comment>
<accession>A0A366XQB9</accession>
<dbReference type="EMBL" id="QOCW01000019">
    <property type="protein sequence ID" value="RBW68550.1"/>
    <property type="molecule type" value="Genomic_DNA"/>
</dbReference>
<evidence type="ECO:0000259" key="3">
    <source>
        <dbReference type="Pfam" id="PF02894"/>
    </source>
</evidence>
<dbReference type="InterPro" id="IPR000683">
    <property type="entry name" value="Gfo/Idh/MocA-like_OxRdtase_N"/>
</dbReference>
<dbReference type="Pfam" id="PF01408">
    <property type="entry name" value="GFO_IDH_MocA"/>
    <property type="match status" value="1"/>
</dbReference>
<dbReference type="Pfam" id="PF02894">
    <property type="entry name" value="GFO_IDH_MocA_C"/>
    <property type="match status" value="1"/>
</dbReference>
<dbReference type="Proteomes" id="UP000253314">
    <property type="component" value="Unassembled WGS sequence"/>
</dbReference>
<comment type="similarity">
    <text evidence="1">Belongs to the Gfo/Idh/MocA family.</text>
</comment>
<evidence type="ECO:0000259" key="2">
    <source>
        <dbReference type="Pfam" id="PF01408"/>
    </source>
</evidence>
<name>A0A366XQB9_9BACI</name>
<dbReference type="AlphaFoldDB" id="A0A366XQB9"/>
<dbReference type="GO" id="GO:0000166">
    <property type="term" value="F:nucleotide binding"/>
    <property type="evidence" value="ECO:0007669"/>
    <property type="project" value="InterPro"/>
</dbReference>
<dbReference type="Gene3D" id="3.30.360.10">
    <property type="entry name" value="Dihydrodipicolinate Reductase, domain 2"/>
    <property type="match status" value="1"/>
</dbReference>
<dbReference type="InterPro" id="IPR036291">
    <property type="entry name" value="NAD(P)-bd_dom_sf"/>
</dbReference>
<dbReference type="SUPFAM" id="SSF51735">
    <property type="entry name" value="NAD(P)-binding Rossmann-fold domains"/>
    <property type="match status" value="1"/>
</dbReference>